<evidence type="ECO:0008006" key="3">
    <source>
        <dbReference type="Google" id="ProtNLM"/>
    </source>
</evidence>
<organism evidence="1 2">
    <name type="scientific">Rotaria magnacalcarata</name>
    <dbReference type="NCBI Taxonomy" id="392030"/>
    <lineage>
        <taxon>Eukaryota</taxon>
        <taxon>Metazoa</taxon>
        <taxon>Spiralia</taxon>
        <taxon>Gnathifera</taxon>
        <taxon>Rotifera</taxon>
        <taxon>Eurotatoria</taxon>
        <taxon>Bdelloidea</taxon>
        <taxon>Philodinida</taxon>
        <taxon>Philodinidae</taxon>
        <taxon>Rotaria</taxon>
    </lineage>
</organism>
<dbReference type="PANTHER" id="PTHR22605">
    <property type="entry name" value="RZ-TYPE DOMAIN-CONTAINING PROTEIN"/>
    <property type="match status" value="1"/>
</dbReference>
<dbReference type="InterPro" id="IPR031248">
    <property type="entry name" value="RNF213"/>
</dbReference>
<evidence type="ECO:0000313" key="1">
    <source>
        <dbReference type="EMBL" id="CAF4358751.1"/>
    </source>
</evidence>
<dbReference type="Gene3D" id="3.40.50.300">
    <property type="entry name" value="P-loop containing nucleotide triphosphate hydrolases"/>
    <property type="match status" value="1"/>
</dbReference>
<dbReference type="Proteomes" id="UP000663842">
    <property type="component" value="Unassembled WGS sequence"/>
</dbReference>
<accession>A0A820LL92</accession>
<reference evidence="1" key="1">
    <citation type="submission" date="2021-02" db="EMBL/GenBank/DDBJ databases">
        <authorList>
            <person name="Nowell W R."/>
        </authorList>
    </citation>
    <scope>NUCLEOTIDE SEQUENCE</scope>
</reference>
<dbReference type="AlphaFoldDB" id="A0A820LL92"/>
<gene>
    <name evidence="1" type="ORF">UXM345_LOCUS36385</name>
</gene>
<dbReference type="GO" id="GO:0016887">
    <property type="term" value="F:ATP hydrolysis activity"/>
    <property type="evidence" value="ECO:0007669"/>
    <property type="project" value="InterPro"/>
</dbReference>
<dbReference type="InterPro" id="IPR027417">
    <property type="entry name" value="P-loop_NTPase"/>
</dbReference>
<proteinExistence type="predicted"/>
<evidence type="ECO:0000313" key="2">
    <source>
        <dbReference type="Proteomes" id="UP000663842"/>
    </source>
</evidence>
<protein>
    <recommendedName>
        <fullName evidence="3">Ring finger protein 213</fullName>
    </recommendedName>
</protein>
<dbReference type="PANTHER" id="PTHR22605:SF1">
    <property type="entry name" value="RZ-TYPE DOMAIN-CONTAINING PROTEIN"/>
    <property type="match status" value="1"/>
</dbReference>
<dbReference type="GO" id="GO:0004842">
    <property type="term" value="F:ubiquitin-protein transferase activity"/>
    <property type="evidence" value="ECO:0007669"/>
    <property type="project" value="InterPro"/>
</dbReference>
<name>A0A820LL92_9BILA</name>
<comment type="caution">
    <text evidence="1">The sequence shown here is derived from an EMBL/GenBank/DDBJ whole genome shotgun (WGS) entry which is preliminary data.</text>
</comment>
<dbReference type="EMBL" id="CAJOBF010016950">
    <property type="protein sequence ID" value="CAF4358751.1"/>
    <property type="molecule type" value="Genomic_DNA"/>
</dbReference>
<sequence>MQLIIAQEYPLTKRDPDYLTKVILEREQKKLIDAMMELPAGTAPNRALRDNIFVLFACIINRIPLFLCGKPGSSKSSAVQIVISNLKGKKSKDPYFQTLPELVAVSFQGSQNCTSESIIKVFERAANYSPVKSISELLPVIVFDEIGLAELSPHNPLKVLHAELEVENN</sequence>